<organism evidence="8 9">
    <name type="scientific">Gemmobacter aquatilis</name>
    <dbReference type="NCBI Taxonomy" id="933059"/>
    <lineage>
        <taxon>Bacteria</taxon>
        <taxon>Pseudomonadati</taxon>
        <taxon>Pseudomonadota</taxon>
        <taxon>Alphaproteobacteria</taxon>
        <taxon>Rhodobacterales</taxon>
        <taxon>Paracoccaceae</taxon>
        <taxon>Gemmobacter</taxon>
    </lineage>
</organism>
<dbReference type="GO" id="GO:0005886">
    <property type="term" value="C:plasma membrane"/>
    <property type="evidence" value="ECO:0007669"/>
    <property type="project" value="UniProtKB-SubCell"/>
</dbReference>
<dbReference type="Proteomes" id="UP000198761">
    <property type="component" value="Unassembled WGS sequence"/>
</dbReference>
<comment type="subcellular location">
    <subcellularLocation>
        <location evidence="1">Cell membrane</location>
        <topology evidence="1">Multi-pass membrane protein</topology>
    </subcellularLocation>
</comment>
<protein>
    <submittedName>
        <fullName evidence="8">Membrane protein DedA, SNARE-associated domain</fullName>
    </submittedName>
</protein>
<evidence type="ECO:0000256" key="3">
    <source>
        <dbReference type="ARBA" id="ARBA00022692"/>
    </source>
</evidence>
<dbReference type="Pfam" id="PF09335">
    <property type="entry name" value="VTT_dom"/>
    <property type="match status" value="1"/>
</dbReference>
<dbReference type="STRING" id="933059.SAMN04488103_101148"/>
<keyword evidence="9" id="KW-1185">Reference proteome</keyword>
<feature type="domain" description="VTT" evidence="7">
    <location>
        <begin position="34"/>
        <end position="151"/>
    </location>
</feature>
<dbReference type="PANTHER" id="PTHR42709:SF6">
    <property type="entry name" value="UNDECAPRENYL PHOSPHATE TRANSPORTER A"/>
    <property type="match status" value="1"/>
</dbReference>
<sequence length="190" mass="20105">MLTPEGFATLINQYGLWVIAPVAVLEGPIVTVISVWMARAGLLGLQPLLLVLVLADLAGDLVLYALGRGLLPTLPRGLRKLLGLRPARVAALASHFRSAGARTLMLGKLTHSAGAMVLVAAGVARMPLLPFLFWNLLATLPKTAVFAALGWLLGDAHALIGDWIAAVSLALLLPIGWIGLCLLRRHRVAP</sequence>
<evidence type="ECO:0000313" key="9">
    <source>
        <dbReference type="Proteomes" id="UP000198761"/>
    </source>
</evidence>
<feature type="transmembrane region" description="Helical" evidence="6">
    <location>
        <begin position="163"/>
        <end position="183"/>
    </location>
</feature>
<keyword evidence="5 6" id="KW-0472">Membrane</keyword>
<keyword evidence="4 6" id="KW-1133">Transmembrane helix</keyword>
<dbReference type="PANTHER" id="PTHR42709">
    <property type="entry name" value="ALKALINE PHOSPHATASE LIKE PROTEIN"/>
    <property type="match status" value="1"/>
</dbReference>
<evidence type="ECO:0000313" key="8">
    <source>
        <dbReference type="EMBL" id="SEM43614.1"/>
    </source>
</evidence>
<evidence type="ECO:0000256" key="5">
    <source>
        <dbReference type="ARBA" id="ARBA00023136"/>
    </source>
</evidence>
<evidence type="ECO:0000256" key="4">
    <source>
        <dbReference type="ARBA" id="ARBA00022989"/>
    </source>
</evidence>
<feature type="transmembrane region" description="Helical" evidence="6">
    <location>
        <begin position="48"/>
        <end position="66"/>
    </location>
</feature>
<gene>
    <name evidence="8" type="ORF">SAMN04488103_101148</name>
</gene>
<dbReference type="InterPro" id="IPR051311">
    <property type="entry name" value="DedA_domain"/>
</dbReference>
<dbReference type="EMBL" id="FOCE01000001">
    <property type="protein sequence ID" value="SEM43614.1"/>
    <property type="molecule type" value="Genomic_DNA"/>
</dbReference>
<accession>A0A1H7YCN4</accession>
<reference evidence="8 9" key="1">
    <citation type="submission" date="2016-10" db="EMBL/GenBank/DDBJ databases">
        <authorList>
            <person name="de Groot N.N."/>
        </authorList>
    </citation>
    <scope>NUCLEOTIDE SEQUENCE [LARGE SCALE GENOMIC DNA]</scope>
    <source>
        <strain evidence="8 9">DSM 3857</strain>
    </source>
</reference>
<feature type="transmembrane region" description="Helical" evidence="6">
    <location>
        <begin position="105"/>
        <end position="124"/>
    </location>
</feature>
<dbReference type="InterPro" id="IPR032816">
    <property type="entry name" value="VTT_dom"/>
</dbReference>
<evidence type="ECO:0000256" key="2">
    <source>
        <dbReference type="ARBA" id="ARBA00022475"/>
    </source>
</evidence>
<evidence type="ECO:0000256" key="6">
    <source>
        <dbReference type="SAM" id="Phobius"/>
    </source>
</evidence>
<feature type="transmembrane region" description="Helical" evidence="6">
    <location>
        <begin position="131"/>
        <end position="151"/>
    </location>
</feature>
<dbReference type="OrthoDB" id="9780918at2"/>
<name>A0A1H7YCN4_9RHOB</name>
<keyword evidence="2" id="KW-1003">Cell membrane</keyword>
<feature type="transmembrane region" description="Helical" evidence="6">
    <location>
        <begin position="14"/>
        <end position="36"/>
    </location>
</feature>
<evidence type="ECO:0000259" key="7">
    <source>
        <dbReference type="Pfam" id="PF09335"/>
    </source>
</evidence>
<keyword evidence="3 6" id="KW-0812">Transmembrane</keyword>
<evidence type="ECO:0000256" key="1">
    <source>
        <dbReference type="ARBA" id="ARBA00004651"/>
    </source>
</evidence>
<proteinExistence type="predicted"/>
<dbReference type="AlphaFoldDB" id="A0A1H7YCN4"/>